<accession>A0ABU6WG68</accession>
<dbReference type="Proteomes" id="UP001341840">
    <property type="component" value="Unassembled WGS sequence"/>
</dbReference>
<evidence type="ECO:0000313" key="1">
    <source>
        <dbReference type="EMBL" id="MED6183883.1"/>
    </source>
</evidence>
<feature type="non-terminal residue" evidence="1">
    <location>
        <position position="1"/>
    </location>
</feature>
<sequence>IKHQETHPGAWNTTFEPYLDVAQMWSSNKSKTSKQLTLESHASCLGSKHGPNVVHLKHHQAHPSHQAHHIWTTPRCCPNVVLTQSPSSKCGLKQASITHVQAPPRRGLDVTPLWCILKHHV</sequence>
<comment type="caution">
    <text evidence="1">The sequence shown here is derived from an EMBL/GenBank/DDBJ whole genome shotgun (WGS) entry which is preliminary data.</text>
</comment>
<evidence type="ECO:0000313" key="2">
    <source>
        <dbReference type="Proteomes" id="UP001341840"/>
    </source>
</evidence>
<gene>
    <name evidence="1" type="ORF">PIB30_041974</name>
</gene>
<proteinExistence type="predicted"/>
<organism evidence="1 2">
    <name type="scientific">Stylosanthes scabra</name>
    <dbReference type="NCBI Taxonomy" id="79078"/>
    <lineage>
        <taxon>Eukaryota</taxon>
        <taxon>Viridiplantae</taxon>
        <taxon>Streptophyta</taxon>
        <taxon>Embryophyta</taxon>
        <taxon>Tracheophyta</taxon>
        <taxon>Spermatophyta</taxon>
        <taxon>Magnoliopsida</taxon>
        <taxon>eudicotyledons</taxon>
        <taxon>Gunneridae</taxon>
        <taxon>Pentapetalae</taxon>
        <taxon>rosids</taxon>
        <taxon>fabids</taxon>
        <taxon>Fabales</taxon>
        <taxon>Fabaceae</taxon>
        <taxon>Papilionoideae</taxon>
        <taxon>50 kb inversion clade</taxon>
        <taxon>dalbergioids sensu lato</taxon>
        <taxon>Dalbergieae</taxon>
        <taxon>Pterocarpus clade</taxon>
        <taxon>Stylosanthes</taxon>
    </lineage>
</organism>
<dbReference type="EMBL" id="JASCZI010181478">
    <property type="protein sequence ID" value="MED6183883.1"/>
    <property type="molecule type" value="Genomic_DNA"/>
</dbReference>
<keyword evidence="2" id="KW-1185">Reference proteome</keyword>
<name>A0ABU6WG68_9FABA</name>
<reference evidence="1 2" key="1">
    <citation type="journal article" date="2023" name="Plants (Basel)">
        <title>Bridging the Gap: Combining Genomics and Transcriptomics Approaches to Understand Stylosanthes scabra, an Orphan Legume from the Brazilian Caatinga.</title>
        <authorList>
            <person name="Ferreira-Neto J.R.C."/>
            <person name="da Silva M.D."/>
            <person name="Binneck E."/>
            <person name="de Melo N.F."/>
            <person name="da Silva R.H."/>
            <person name="de Melo A.L.T.M."/>
            <person name="Pandolfi V."/>
            <person name="Bustamante F.O."/>
            <person name="Brasileiro-Vidal A.C."/>
            <person name="Benko-Iseppon A.M."/>
        </authorList>
    </citation>
    <scope>NUCLEOTIDE SEQUENCE [LARGE SCALE GENOMIC DNA]</scope>
    <source>
        <tissue evidence="1">Leaves</tissue>
    </source>
</reference>
<protein>
    <submittedName>
        <fullName evidence="1">Uncharacterized protein</fullName>
    </submittedName>
</protein>